<comment type="caution">
    <text evidence="2">The sequence shown here is derived from an EMBL/GenBank/DDBJ whole genome shotgun (WGS) entry which is preliminary data.</text>
</comment>
<dbReference type="Proteomes" id="UP000286715">
    <property type="component" value="Unassembled WGS sequence"/>
</dbReference>
<protein>
    <submittedName>
        <fullName evidence="2">Uncharacterized protein</fullName>
    </submittedName>
</protein>
<gene>
    <name evidence="2" type="ORF">JCM31826_15390</name>
</gene>
<evidence type="ECO:0000313" key="3">
    <source>
        <dbReference type="Proteomes" id="UP000286715"/>
    </source>
</evidence>
<keyword evidence="1" id="KW-0472">Membrane</keyword>
<accession>A0A401XM20</accession>
<keyword evidence="1" id="KW-0812">Transmembrane</keyword>
<keyword evidence="3" id="KW-1185">Reference proteome</keyword>
<reference evidence="2 3" key="1">
    <citation type="submission" date="2018-11" db="EMBL/GenBank/DDBJ databases">
        <title>Schleiferia aggregans sp. nov., a moderately thermophilic heterotrophic bacterium isolated from microbial mats at a terrestrial hot spring.</title>
        <authorList>
            <person name="Iino T."/>
            <person name="Ohkuma M."/>
            <person name="Haruta S."/>
        </authorList>
    </citation>
    <scope>NUCLEOTIDE SEQUENCE [LARGE SCALE GENOMIC DNA]</scope>
    <source>
        <strain evidence="2 3">LA</strain>
    </source>
</reference>
<feature type="transmembrane region" description="Helical" evidence="1">
    <location>
        <begin position="28"/>
        <end position="48"/>
    </location>
</feature>
<keyword evidence="1" id="KW-1133">Transmembrane helix</keyword>
<name>A0A401XM20_9FLAO</name>
<dbReference type="OrthoDB" id="837183at2"/>
<sequence length="207" mass="23969">MARLFNCGIEFIIEMSTSDKDEYVDKKSLAKVGVFGLLFLVIINLIFYNKKHISTSPDAVHFTQSAWIYFNNIRSYYYLKSVDSASGFEIYKHRKFTASLGEKDLNIRLIVSLREQMAFLYPEFPQINQKLESAQILTSRDTIQLFPADAFEMKENFIRLLPAVEGGESLQLFLNGQVYTNSIYANKKARKYLAQMIYDYLKLTSGR</sequence>
<dbReference type="EMBL" id="BHZE01000015">
    <property type="protein sequence ID" value="GCD78057.1"/>
    <property type="molecule type" value="Genomic_DNA"/>
</dbReference>
<organism evidence="2 3">
    <name type="scientific">Thermaurantimonas aggregans</name>
    <dbReference type="NCBI Taxonomy" id="2173829"/>
    <lineage>
        <taxon>Bacteria</taxon>
        <taxon>Pseudomonadati</taxon>
        <taxon>Bacteroidota</taxon>
        <taxon>Flavobacteriia</taxon>
        <taxon>Flavobacteriales</taxon>
        <taxon>Schleiferiaceae</taxon>
        <taxon>Thermaurantimonas</taxon>
    </lineage>
</organism>
<evidence type="ECO:0000256" key="1">
    <source>
        <dbReference type="SAM" id="Phobius"/>
    </source>
</evidence>
<dbReference type="RefSeq" id="WP_124398120.1">
    <property type="nucleotide sequence ID" value="NZ_BHZE01000015.1"/>
</dbReference>
<evidence type="ECO:0000313" key="2">
    <source>
        <dbReference type="EMBL" id="GCD78057.1"/>
    </source>
</evidence>
<dbReference type="AlphaFoldDB" id="A0A401XM20"/>
<proteinExistence type="predicted"/>